<sequence>MALGKVSVNNLNLGQGEVAEIEHYFLFIGPAGKNVGKLLPLNTDSDLDNDLGVADSDLKTQIIAARANGGDRWACLAAPIGAEGEWATALESAQQEGFSVEAIVITKPVASGEELLAMHAAAEQLGAQYGRRMFVLAASAGILPGALWSEYLLMQKAITASIAAPRVVVVPQLHGNDLGVLAGRLANAAWSIADTPMRVASGPLIGLGSIPKDSEGVPLTSAVRAELDKARFSVSQTYPDYEGVYWGDANLLDTAGSDYQVLENLRVVDKAARQIRPLLIRRIGDRRLNNSAASMARNTTALMAPLRKMAKSTTLAGEVFPGEIQPPKDGDLVITWRSRTQVEVYLKVRPLNCPKDITANIALDLSQDDQE</sequence>
<dbReference type="OrthoDB" id="5596652at2"/>
<dbReference type="Pfam" id="PF10758">
    <property type="entry name" value="DUF2586"/>
    <property type="match status" value="1"/>
</dbReference>
<dbReference type="EMBL" id="NBWC01000014">
    <property type="protein sequence ID" value="ORL64413.1"/>
    <property type="molecule type" value="Genomic_DNA"/>
</dbReference>
<accession>A0A1X0ZXP3</accession>
<gene>
    <name evidence="1" type="ORF">B7H17_12515</name>
</gene>
<dbReference type="Proteomes" id="UP000193675">
    <property type="component" value="Unassembled WGS sequence"/>
</dbReference>
<dbReference type="AlphaFoldDB" id="A0A1X0ZXP3"/>
<name>A0A1X0ZXP3_PSEPU</name>
<reference evidence="1 2" key="1">
    <citation type="submission" date="2017-04" db="EMBL/GenBank/DDBJ databases">
        <title>Presence of VIM-2 positive Pseudomonas species in chickens and their surrounding environment.</title>
        <authorList>
            <person name="Zhang R."/>
        </authorList>
    </citation>
    <scope>NUCLEOTIDE SEQUENCE [LARGE SCALE GENOMIC DNA]</scope>
    <source>
        <strain evidence="1 2">DZ-C18</strain>
    </source>
</reference>
<organism evidence="1 2">
    <name type="scientific">Pseudomonas putida</name>
    <name type="common">Arthrobacter siderocapsulatus</name>
    <dbReference type="NCBI Taxonomy" id="303"/>
    <lineage>
        <taxon>Bacteria</taxon>
        <taxon>Pseudomonadati</taxon>
        <taxon>Pseudomonadota</taxon>
        <taxon>Gammaproteobacteria</taxon>
        <taxon>Pseudomonadales</taxon>
        <taxon>Pseudomonadaceae</taxon>
        <taxon>Pseudomonas</taxon>
    </lineage>
</organism>
<evidence type="ECO:0000313" key="2">
    <source>
        <dbReference type="Proteomes" id="UP000193675"/>
    </source>
</evidence>
<dbReference type="RefSeq" id="WP_084856459.1">
    <property type="nucleotide sequence ID" value="NZ_NBWC01000014.1"/>
</dbReference>
<comment type="caution">
    <text evidence="1">The sequence shown here is derived from an EMBL/GenBank/DDBJ whole genome shotgun (WGS) entry which is preliminary data.</text>
</comment>
<evidence type="ECO:0000313" key="1">
    <source>
        <dbReference type="EMBL" id="ORL64413.1"/>
    </source>
</evidence>
<protein>
    <submittedName>
        <fullName evidence="1">Phage tail protein</fullName>
    </submittedName>
</protein>
<proteinExistence type="predicted"/>
<dbReference type="InterPro" id="IPR019694">
    <property type="entry name" value="Phage_HP1_Orf23"/>
</dbReference>